<dbReference type="InterPro" id="IPR036188">
    <property type="entry name" value="FAD/NAD-bd_sf"/>
</dbReference>
<dbReference type="InterPro" id="IPR006311">
    <property type="entry name" value="TAT_signal"/>
</dbReference>
<dbReference type="FunFam" id="3.50.50.60:FF:000234">
    <property type="entry name" value="Flavocytochrome C sulfide dehydrogenase"/>
    <property type="match status" value="1"/>
</dbReference>
<proteinExistence type="predicted"/>
<evidence type="ECO:0000259" key="5">
    <source>
        <dbReference type="Pfam" id="PF09242"/>
    </source>
</evidence>
<dbReference type="GO" id="GO:0016491">
    <property type="term" value="F:oxidoreductase activity"/>
    <property type="evidence" value="ECO:0007669"/>
    <property type="project" value="UniProtKB-KW"/>
</dbReference>
<dbReference type="Gene3D" id="3.50.50.60">
    <property type="entry name" value="FAD/NAD(P)-binding domain"/>
    <property type="match status" value="2"/>
</dbReference>
<feature type="domain" description="Sulfide dehydrogenase [flavocytochrome c] flavoprotein chain central" evidence="6">
    <location>
        <begin position="175"/>
        <end position="290"/>
    </location>
</feature>
<evidence type="ECO:0000313" key="8">
    <source>
        <dbReference type="Proteomes" id="UP000000647"/>
    </source>
</evidence>
<dbReference type="eggNOG" id="COG0446">
    <property type="taxonomic scope" value="Bacteria"/>
</dbReference>
<evidence type="ECO:0000313" key="7">
    <source>
        <dbReference type="EMBL" id="ABM62709.1"/>
    </source>
</evidence>
<dbReference type="GO" id="GO:0050660">
    <property type="term" value="F:flavin adenine dinucleotide binding"/>
    <property type="evidence" value="ECO:0007669"/>
    <property type="project" value="InterPro"/>
</dbReference>
<keyword evidence="1" id="KW-0285">Flavoprotein</keyword>
<dbReference type="InterPro" id="IPR019546">
    <property type="entry name" value="TAT_signal_bac_arc"/>
</dbReference>
<dbReference type="InterPro" id="IPR015323">
    <property type="entry name" value="FlavoCytC_S_DH_flav-bd"/>
</dbReference>
<dbReference type="Gene3D" id="3.90.760.10">
    <property type="entry name" value="Flavocytochrome c sulphide dehydrogenase, flavin-binding domain"/>
    <property type="match status" value="1"/>
</dbReference>
<organism evidence="7 8">
    <name type="scientific">Halorhodospira halophila (strain DSM 244 / SL1)</name>
    <name type="common">Ectothiorhodospira halophila (strain DSM 244 / SL1)</name>
    <dbReference type="NCBI Taxonomy" id="349124"/>
    <lineage>
        <taxon>Bacteria</taxon>
        <taxon>Pseudomonadati</taxon>
        <taxon>Pseudomonadota</taxon>
        <taxon>Gammaproteobacteria</taxon>
        <taxon>Chromatiales</taxon>
        <taxon>Ectothiorhodospiraceae</taxon>
        <taxon>Halorhodospira</taxon>
    </lineage>
</organism>
<reference evidence="7 8" key="2">
    <citation type="journal article" date="2013" name="Stand. Genomic Sci.">
        <title>Complete genome sequence of Halorhodospira halophila SL1.</title>
        <authorList>
            <person name="Challacombe J.F."/>
            <person name="Majid S."/>
            <person name="Deole R."/>
            <person name="Brettin T.S."/>
            <person name="Bruce D."/>
            <person name="Delano S.F."/>
            <person name="Detter J.C."/>
            <person name="Gleasner C.D."/>
            <person name="Han C.S."/>
            <person name="Misra M."/>
            <person name="Reitenga K.G."/>
            <person name="Mikhailova N."/>
            <person name="Woyke T."/>
            <person name="Pitluck S."/>
            <person name="Nolan M."/>
            <person name="Land M.L."/>
            <person name="Saunders E."/>
            <person name="Tapia R."/>
            <person name="Lapidus A."/>
            <person name="Ivanova N."/>
            <person name="Hoff W.D."/>
        </authorList>
    </citation>
    <scope>NUCLEOTIDE SEQUENCE [LARGE SCALE GENOMIC DNA]</scope>
    <source>
        <strain evidence="8">DSM 244 / SL1</strain>
    </source>
</reference>
<dbReference type="RefSeq" id="WP_011814731.1">
    <property type="nucleotide sequence ID" value="NC_008789.1"/>
</dbReference>
<dbReference type="InterPro" id="IPR052541">
    <property type="entry name" value="SQRD"/>
</dbReference>
<accession>A1WYE7</accession>
<evidence type="ECO:0000259" key="4">
    <source>
        <dbReference type="Pfam" id="PF07992"/>
    </source>
</evidence>
<dbReference type="InterPro" id="IPR049386">
    <property type="entry name" value="FCSD_central"/>
</dbReference>
<dbReference type="NCBIfam" id="TIGR01409">
    <property type="entry name" value="TAT_signal_seq"/>
    <property type="match status" value="1"/>
</dbReference>
<keyword evidence="2" id="KW-0732">Signal</keyword>
<sequence>MSKRLTRRDFMRLAGLGTAGAGLGLAGCAPTGPDANGRIEGRVVVVGGGSGGATTARYLKHHAPELEVTLIEPNESYYTCYGGNWYLGGFRELRTLRHGYHTLRDDYGIEVIHDRARDIDLDGHRVVTAENGRISYDRLVVAPGIAFDWDRVEGMDGDDTIAVPHAWWGGAQYSILRGQIEAMEDGGTVVICPPDGPYRCPPGPYERMSLIAHYLKQHKPRAKVLALDPKDSFSKQGLFEEAWEALYGDMIEWVPAKEGGKPERIAVRERKVFTDGGDAEHRADVLNVIPPQKAGAIAERAGLTDEGGWCPVDQRTFRSTRHDDVYVVGDAAVAGDMPKSGHAANNQAKLVAASIVSELRGHEVPGFPMVNTCYSLAAPDWGVTVAAVYEYRDGEMRSVEGAGGLSPEGASREFRAREADYAPGWYASITRDIFG</sequence>
<evidence type="ECO:0000256" key="1">
    <source>
        <dbReference type="ARBA" id="ARBA00022630"/>
    </source>
</evidence>
<dbReference type="SUPFAM" id="SSF55424">
    <property type="entry name" value="FAD/NAD-linked reductases, dimerisation (C-terminal) domain"/>
    <property type="match status" value="1"/>
</dbReference>
<dbReference type="Pfam" id="PF21706">
    <property type="entry name" value="FCSD_central"/>
    <property type="match status" value="1"/>
</dbReference>
<dbReference type="Pfam" id="PF07992">
    <property type="entry name" value="Pyr_redox_2"/>
    <property type="match status" value="1"/>
</dbReference>
<dbReference type="HOGENOM" id="CLU_030742_0_0_6"/>
<evidence type="ECO:0000256" key="3">
    <source>
        <dbReference type="ARBA" id="ARBA00022827"/>
    </source>
</evidence>
<dbReference type="PANTHER" id="PTHR43755:SF1">
    <property type="entry name" value="FAD-DEPENDENT PYRIDINE NUCLEOTIDE-DISULPHIDE OXIDOREDUCTASE"/>
    <property type="match status" value="1"/>
</dbReference>
<evidence type="ECO:0000259" key="6">
    <source>
        <dbReference type="Pfam" id="PF21706"/>
    </source>
</evidence>
<dbReference type="InterPro" id="IPR016156">
    <property type="entry name" value="FAD/NAD-linked_Rdtase_dimer_sf"/>
</dbReference>
<dbReference type="Proteomes" id="UP000000647">
    <property type="component" value="Chromosome"/>
</dbReference>
<dbReference type="PROSITE" id="PS51257">
    <property type="entry name" value="PROKAR_LIPOPROTEIN"/>
    <property type="match status" value="1"/>
</dbReference>
<dbReference type="EC" id="1.8.2.-" evidence="7"/>
<protein>
    <submittedName>
        <fullName evidence="7">Sulfide dehydrogenase (Flavocytochrome), flavoprotein subunit</fullName>
        <ecNumber evidence="7">1.8.2.-</ecNumber>
    </submittedName>
</protein>
<dbReference type="PANTHER" id="PTHR43755">
    <property type="match status" value="1"/>
</dbReference>
<feature type="domain" description="FAD/NAD(P)-binding" evidence="4">
    <location>
        <begin position="42"/>
        <end position="146"/>
    </location>
</feature>
<dbReference type="PROSITE" id="PS51318">
    <property type="entry name" value="TAT"/>
    <property type="match status" value="1"/>
</dbReference>
<dbReference type="SUPFAM" id="SSF51905">
    <property type="entry name" value="FAD/NAD(P)-binding domain"/>
    <property type="match status" value="2"/>
</dbReference>
<gene>
    <name evidence="7" type="ordered locus">Hhal_1945</name>
</gene>
<dbReference type="OrthoDB" id="9802771at2"/>
<keyword evidence="7" id="KW-0560">Oxidoreductase</keyword>
<dbReference type="InterPro" id="IPR037092">
    <property type="entry name" value="FlavoCytC_S_DH_flav-bd_sf"/>
</dbReference>
<name>A1WYE7_HALHL</name>
<dbReference type="AlphaFoldDB" id="A1WYE7"/>
<dbReference type="InterPro" id="IPR023753">
    <property type="entry name" value="FAD/NAD-binding_dom"/>
</dbReference>
<evidence type="ECO:0000256" key="2">
    <source>
        <dbReference type="ARBA" id="ARBA00022729"/>
    </source>
</evidence>
<feature type="domain" description="Flavocytochrome c sulphide dehydrogenase flavin-binding" evidence="5">
    <location>
        <begin position="369"/>
        <end position="434"/>
    </location>
</feature>
<dbReference type="Pfam" id="PF09242">
    <property type="entry name" value="FCSD-flav_bind"/>
    <property type="match status" value="1"/>
</dbReference>
<dbReference type="EMBL" id="CP000544">
    <property type="protein sequence ID" value="ABM62709.1"/>
    <property type="molecule type" value="Genomic_DNA"/>
</dbReference>
<reference evidence="8" key="1">
    <citation type="submission" date="2006-12" db="EMBL/GenBank/DDBJ databases">
        <title>Complete sequence of Halorhodospira halophila SL1.</title>
        <authorList>
            <consortium name="US DOE Joint Genome Institute"/>
            <person name="Copeland A."/>
            <person name="Lucas S."/>
            <person name="Lapidus A."/>
            <person name="Barry K."/>
            <person name="Detter J.C."/>
            <person name="Glavina del Rio T."/>
            <person name="Hammon N."/>
            <person name="Israni S."/>
            <person name="Dalin E."/>
            <person name="Tice H."/>
            <person name="Pitluck S."/>
            <person name="Saunders E."/>
            <person name="Brettin T."/>
            <person name="Bruce D."/>
            <person name="Han C."/>
            <person name="Tapia R."/>
            <person name="Schmutz J."/>
            <person name="Larimer F."/>
            <person name="Land M."/>
            <person name="Hauser L."/>
            <person name="Kyrpides N."/>
            <person name="Mikhailova N."/>
            <person name="Hoff W."/>
            <person name="Richardson P."/>
        </authorList>
    </citation>
    <scope>NUCLEOTIDE SEQUENCE [LARGE SCALE GENOMIC DNA]</scope>
    <source>
        <strain evidence="8">DSM 244 / SL1</strain>
    </source>
</reference>
<dbReference type="STRING" id="349124.Hhal_1945"/>
<dbReference type="KEGG" id="hha:Hhal_1945"/>
<keyword evidence="8" id="KW-1185">Reference proteome</keyword>
<keyword evidence="3" id="KW-0274">FAD</keyword>